<comment type="cofactor">
    <cofactor evidence="1 10">
        <name>pyridoxal 5'-phosphate</name>
        <dbReference type="ChEBI" id="CHEBI:597326"/>
    </cofactor>
</comment>
<dbReference type="HAMAP" id="MF_00834">
    <property type="entry name" value="BioA"/>
    <property type="match status" value="1"/>
</dbReference>
<feature type="modified residue" description="N6-(pyridoxal phosphate)lysine" evidence="10">
    <location>
        <position position="265"/>
    </location>
</feature>
<dbReference type="GO" id="GO:0006526">
    <property type="term" value="P:L-arginine biosynthetic process"/>
    <property type="evidence" value="ECO:0007669"/>
    <property type="project" value="UniProtKB-KW"/>
</dbReference>
<dbReference type="Gene3D" id="3.40.640.10">
    <property type="entry name" value="Type I PLP-dependent aspartate aminotransferase-like (Major domain)"/>
    <property type="match status" value="1"/>
</dbReference>
<evidence type="ECO:0000256" key="10">
    <source>
        <dbReference type="HAMAP-Rule" id="MF_00834"/>
    </source>
</evidence>
<dbReference type="GO" id="GO:0005737">
    <property type="term" value="C:cytoplasm"/>
    <property type="evidence" value="ECO:0007669"/>
    <property type="project" value="UniProtKB-SubCell"/>
</dbReference>
<name>A0A6B9FXB5_9HYPH</name>
<feature type="binding site" evidence="10">
    <location>
        <position position="383"/>
    </location>
    <ligand>
        <name>substrate</name>
    </ligand>
</feature>
<dbReference type="RefSeq" id="WP_039894380.1">
    <property type="nucleotide sequence ID" value="NZ_CP043538.1"/>
</dbReference>
<comment type="pathway">
    <text evidence="2 10">Cofactor biosynthesis; biotin biosynthesis; 7,8-diaminononanoate from 8-amino-7-oxononanoate (SAM route): step 1/1.</text>
</comment>
<keyword evidence="8 10" id="KW-0663">Pyridoxal phosphate</keyword>
<keyword evidence="7 10" id="KW-0093">Biotin biosynthesis</keyword>
<dbReference type="CDD" id="cd00610">
    <property type="entry name" value="OAT_like"/>
    <property type="match status" value="1"/>
</dbReference>
<gene>
    <name evidence="10" type="primary">bioA</name>
    <name evidence="11" type="ORF">MMSR116_22125</name>
</gene>
<protein>
    <recommendedName>
        <fullName evidence="10">Adenosylmethionine-8-amino-7-oxononanoate aminotransferase</fullName>
        <ecNumber evidence="10">2.6.1.62</ecNumber>
    </recommendedName>
    <alternativeName>
        <fullName evidence="10">7,8-diamino-pelargonic acid aminotransferase</fullName>
        <shortName evidence="10">DAPA AT</shortName>
        <shortName evidence="10">DAPA aminotransferase</shortName>
    </alternativeName>
    <alternativeName>
        <fullName evidence="10">7,8-diaminononanoate synthase</fullName>
        <shortName evidence="10">DANS</shortName>
    </alternativeName>
    <alternativeName>
        <fullName evidence="10">Diaminopelargonic acid synthase</fullName>
    </alternativeName>
</protein>
<comment type="function">
    <text evidence="10">Catalyzes the transfer of the alpha-amino group from S-adenosyl-L-methionine (SAM) to 7-keto-8-aminopelargonic acid (KAPA) to form 7,8-diaminopelargonic acid (DAPA). It is the only aminotransferase known to utilize SAM as an amino donor.</text>
</comment>
<feature type="binding site" evidence="10">
    <location>
        <position position="142"/>
    </location>
    <ligand>
        <name>substrate</name>
    </ligand>
</feature>
<dbReference type="InterPro" id="IPR015424">
    <property type="entry name" value="PyrdxlP-dep_Trfase"/>
</dbReference>
<feature type="site" description="Participates in the substrate recognition with KAPA and in a stacking interaction with the adenine ring of SAM" evidence="10">
    <location>
        <position position="14"/>
    </location>
</feature>
<organism evidence="11 12">
    <name type="scientific">Methylobacterium mesophilicum SR1.6/6</name>
    <dbReference type="NCBI Taxonomy" id="908290"/>
    <lineage>
        <taxon>Bacteria</taxon>
        <taxon>Pseudomonadati</taxon>
        <taxon>Pseudomonadota</taxon>
        <taxon>Alphaproteobacteria</taxon>
        <taxon>Hyphomicrobiales</taxon>
        <taxon>Methylobacteriaceae</taxon>
        <taxon>Methylobacterium</taxon>
    </lineage>
</organism>
<feature type="binding site" evidence="10">
    <location>
        <position position="265"/>
    </location>
    <ligand>
        <name>substrate</name>
    </ligand>
</feature>
<accession>A0A6B9FXB5</accession>
<feature type="binding site" evidence="10">
    <location>
        <position position="236"/>
    </location>
    <ligand>
        <name>pyridoxal 5'-phosphate</name>
        <dbReference type="ChEBI" id="CHEBI:597326"/>
    </ligand>
</feature>
<dbReference type="EC" id="2.6.1.62" evidence="10"/>
<evidence type="ECO:0000256" key="1">
    <source>
        <dbReference type="ARBA" id="ARBA00001933"/>
    </source>
</evidence>
<dbReference type="KEGG" id="mmes:MMSR116_22125"/>
<dbReference type="PANTHER" id="PTHR42684">
    <property type="entry name" value="ADENOSYLMETHIONINE-8-AMINO-7-OXONONANOATE AMINOTRANSFERASE"/>
    <property type="match status" value="1"/>
</dbReference>
<dbReference type="EMBL" id="CP043538">
    <property type="protein sequence ID" value="QGY06292.1"/>
    <property type="molecule type" value="Genomic_DNA"/>
</dbReference>
<dbReference type="Pfam" id="PF00202">
    <property type="entry name" value="Aminotran_3"/>
    <property type="match status" value="1"/>
</dbReference>
<feature type="binding site" evidence="10">
    <location>
        <begin position="109"/>
        <end position="110"/>
    </location>
    <ligand>
        <name>pyridoxal 5'-phosphate</name>
        <dbReference type="ChEBI" id="CHEBI:597326"/>
    </ligand>
</feature>
<dbReference type="NCBIfam" id="NF004624">
    <property type="entry name" value="PRK05964.1"/>
    <property type="match status" value="1"/>
</dbReference>
<dbReference type="AlphaFoldDB" id="A0A6B9FXB5"/>
<feature type="binding site" evidence="10">
    <location>
        <begin position="300"/>
        <end position="301"/>
    </location>
    <ligand>
        <name>pyridoxal 5'-phosphate</name>
        <dbReference type="ChEBI" id="CHEBI:597326"/>
    </ligand>
</feature>
<evidence type="ECO:0000256" key="3">
    <source>
        <dbReference type="ARBA" id="ARBA00022571"/>
    </source>
</evidence>
<dbReference type="OrthoDB" id="9801834at2"/>
<dbReference type="GO" id="GO:0004015">
    <property type="term" value="F:adenosylmethionine-8-amino-7-oxononanoate transaminase activity"/>
    <property type="evidence" value="ECO:0007669"/>
    <property type="project" value="UniProtKB-UniRule"/>
</dbReference>
<evidence type="ECO:0000256" key="4">
    <source>
        <dbReference type="ARBA" id="ARBA00022576"/>
    </source>
</evidence>
<evidence type="ECO:0000313" key="11">
    <source>
        <dbReference type="EMBL" id="QGY06292.1"/>
    </source>
</evidence>
<feature type="binding site" evidence="10">
    <location>
        <position position="49"/>
    </location>
    <ligand>
        <name>substrate</name>
    </ligand>
</feature>
<evidence type="ECO:0000256" key="6">
    <source>
        <dbReference type="ARBA" id="ARBA00022691"/>
    </source>
</evidence>
<dbReference type="PIRSF" id="PIRSF000521">
    <property type="entry name" value="Transaminase_4ab_Lys_Orn"/>
    <property type="match status" value="1"/>
</dbReference>
<comment type="subunit">
    <text evidence="10">Homodimer.</text>
</comment>
<comment type="catalytic activity">
    <reaction evidence="9 10">
        <text>(8S)-8-amino-7-oxononanoate + S-adenosyl-L-methionine = S-adenosyl-4-methylsulfanyl-2-oxobutanoate + (7R,8S)-7,8-diammoniononanoate</text>
        <dbReference type="Rhea" id="RHEA:16861"/>
        <dbReference type="ChEBI" id="CHEBI:16490"/>
        <dbReference type="ChEBI" id="CHEBI:59789"/>
        <dbReference type="ChEBI" id="CHEBI:149468"/>
        <dbReference type="ChEBI" id="CHEBI:149469"/>
        <dbReference type="EC" id="2.6.1.62"/>
    </reaction>
</comment>
<dbReference type="InterPro" id="IPR005814">
    <property type="entry name" value="Aminotrans_3"/>
</dbReference>
<dbReference type="PROSITE" id="PS00600">
    <property type="entry name" value="AA_TRANSFER_CLASS_3"/>
    <property type="match status" value="1"/>
</dbReference>
<dbReference type="InterPro" id="IPR015421">
    <property type="entry name" value="PyrdxlP-dep_Trfase_major"/>
</dbReference>
<reference evidence="11 12" key="1">
    <citation type="journal article" date="2012" name="Genet. Mol. Biol.">
        <title>Analysis of 16S rRNA and mxaF genes revealing insights into Methylobacterium niche-specific plant association.</title>
        <authorList>
            <person name="Dourado M.N."/>
            <person name="Andreote F.D."/>
            <person name="Dini-Andreote F."/>
            <person name="Conti R."/>
            <person name="Araujo J.M."/>
            <person name="Araujo W.L."/>
        </authorList>
    </citation>
    <scope>NUCLEOTIDE SEQUENCE [LARGE SCALE GENOMIC DNA]</scope>
    <source>
        <strain evidence="11 12">SR1.6/6</strain>
    </source>
</reference>
<evidence type="ECO:0000256" key="2">
    <source>
        <dbReference type="ARBA" id="ARBA00005063"/>
    </source>
</evidence>
<dbReference type="FunFam" id="3.40.640.10:FF:000004">
    <property type="entry name" value="Acetylornithine aminotransferase"/>
    <property type="match status" value="1"/>
</dbReference>
<evidence type="ECO:0000313" key="12">
    <source>
        <dbReference type="Proteomes" id="UP000012488"/>
    </source>
</evidence>
<keyword evidence="3" id="KW-0055">Arginine biosynthesis</keyword>
<evidence type="ECO:0000256" key="8">
    <source>
        <dbReference type="ARBA" id="ARBA00022898"/>
    </source>
</evidence>
<comment type="subcellular location">
    <subcellularLocation>
        <location evidence="10">Cytoplasm</location>
    </subcellularLocation>
</comment>
<dbReference type="GO" id="GO:0030170">
    <property type="term" value="F:pyridoxal phosphate binding"/>
    <property type="evidence" value="ECO:0007669"/>
    <property type="project" value="UniProtKB-UniRule"/>
</dbReference>
<dbReference type="NCBIfam" id="TIGR00508">
    <property type="entry name" value="bioA"/>
    <property type="match status" value="1"/>
</dbReference>
<proteinExistence type="inferred from homology"/>
<evidence type="ECO:0000256" key="9">
    <source>
        <dbReference type="ARBA" id="ARBA00048449"/>
    </source>
</evidence>
<dbReference type="SUPFAM" id="SSF53383">
    <property type="entry name" value="PLP-dependent transferases"/>
    <property type="match status" value="1"/>
</dbReference>
<dbReference type="Gene3D" id="3.90.1150.10">
    <property type="entry name" value="Aspartate Aminotransferase, domain 1"/>
    <property type="match status" value="1"/>
</dbReference>
<dbReference type="PANTHER" id="PTHR42684:SF17">
    <property type="entry name" value="ADENOSYLMETHIONINE-8-AMINO-7-OXONONANOATE AMINOTRANSFERASE"/>
    <property type="match status" value="1"/>
</dbReference>
<keyword evidence="10" id="KW-0963">Cytoplasm</keyword>
<keyword evidence="3" id="KW-0028">Amino-acid biosynthesis</keyword>
<sequence length="421" mass="44735">MTLDPSRTHLWRPYTQMRDAAPPLEAVATHGSRIVLADGRELVDGIASWWTAVHGYNHPHIAGAVADQLARMPHVMFGGLTHAPAERLAARLADLLPGDLDHVFFSDSGSVAVEVALKMAAQMWINRGVSGRTKVLSFRGGYHGDTMGAMSVCDPEEGMHRRFGAYLPMQVFCDLPRTRAEAEALDATLAAQRATLAAVIVEPLVQGAGGMRTHPPEVLATVARLARSHGLPLIADEIFTGFGRTGSLFACEQAGIVPDILCLSKALTGGTMALAATVARTEVFEAFWSEDPAAALMHGPTFMANPLACAAANASLDLFETEPRLAQARTIEACLAAGLEPLRHTPGVADVRVLGAIGAVQFCRTPDLGALKARLLDRGVWVRPFGDIVYLTPALTIDPADLDRLIEAIAAVVSEPPSPAT</sequence>
<keyword evidence="5 10" id="KW-0808">Transferase</keyword>
<dbReference type="InterPro" id="IPR049704">
    <property type="entry name" value="Aminotrans_3_PPA_site"/>
</dbReference>
<evidence type="ECO:0000256" key="7">
    <source>
        <dbReference type="ARBA" id="ARBA00022756"/>
    </source>
</evidence>
<keyword evidence="4 10" id="KW-0032">Aminotransferase</keyword>
<dbReference type="UniPathway" id="UPA00078">
    <property type="reaction ID" value="UER00160"/>
</dbReference>
<reference evidence="11 12" key="2">
    <citation type="journal article" date="2013" name="Genome Announc.">
        <title>Draft Genome Sequence of Methylobacterium mesophilicum Strain SR1.6/6, Isolated from Citrus sinensis.</title>
        <authorList>
            <person name="Marinho Almeida D."/>
            <person name="Dini-Andreote F."/>
            <person name="Camargo Neves A.A."/>
            <person name="Juca Ramos R.T."/>
            <person name="Andreote F.D."/>
            <person name="Carneiro A.R."/>
            <person name="Oliveira de Souza Lima A."/>
            <person name="Caracciolo Gomes de Sa P.H."/>
            <person name="Ribeiro Barbosa M.S."/>
            <person name="Araujo W.L."/>
            <person name="Silva A."/>
        </authorList>
    </citation>
    <scope>NUCLEOTIDE SEQUENCE [LARGE SCALE GENOMIC DNA]</scope>
    <source>
        <strain evidence="11 12">SR1.6/6</strain>
    </source>
</reference>
<dbReference type="InterPro" id="IPR015422">
    <property type="entry name" value="PyrdxlP-dep_Trfase_small"/>
</dbReference>
<dbReference type="Proteomes" id="UP000012488">
    <property type="component" value="Chromosome"/>
</dbReference>
<keyword evidence="6 10" id="KW-0949">S-adenosyl-L-methionine</keyword>
<feature type="binding site" evidence="10">
    <location>
        <position position="299"/>
    </location>
    <ligand>
        <name>substrate</name>
    </ligand>
</feature>
<dbReference type="GO" id="GO:0009102">
    <property type="term" value="P:biotin biosynthetic process"/>
    <property type="evidence" value="ECO:0007669"/>
    <property type="project" value="UniProtKB-UniRule"/>
</dbReference>
<evidence type="ECO:0000256" key="5">
    <source>
        <dbReference type="ARBA" id="ARBA00022679"/>
    </source>
</evidence>
<comment type="similarity">
    <text evidence="10">Belongs to the class-III pyridoxal-phosphate-dependent aminotransferase family. BioA subfamily.</text>
</comment>
<dbReference type="InterPro" id="IPR005815">
    <property type="entry name" value="BioA"/>
</dbReference>